<dbReference type="OrthoDB" id="9775849at2"/>
<dbReference type="InterPro" id="IPR002173">
    <property type="entry name" value="Carboh/pur_kinase_PfkB_CS"/>
</dbReference>
<organism evidence="5 6">
    <name type="scientific">Alienimonas californiensis</name>
    <dbReference type="NCBI Taxonomy" id="2527989"/>
    <lineage>
        <taxon>Bacteria</taxon>
        <taxon>Pseudomonadati</taxon>
        <taxon>Planctomycetota</taxon>
        <taxon>Planctomycetia</taxon>
        <taxon>Planctomycetales</taxon>
        <taxon>Planctomycetaceae</taxon>
        <taxon>Alienimonas</taxon>
    </lineage>
</organism>
<dbReference type="EMBL" id="CP036265">
    <property type="protein sequence ID" value="QDT17071.1"/>
    <property type="molecule type" value="Genomic_DNA"/>
</dbReference>
<comment type="similarity">
    <text evidence="1">Belongs to the carbohydrate kinase PfkB family.</text>
</comment>
<evidence type="ECO:0000313" key="6">
    <source>
        <dbReference type="Proteomes" id="UP000318741"/>
    </source>
</evidence>
<dbReference type="InterPro" id="IPR011611">
    <property type="entry name" value="PfkB_dom"/>
</dbReference>
<dbReference type="InterPro" id="IPR029056">
    <property type="entry name" value="Ribokinase-like"/>
</dbReference>
<evidence type="ECO:0000259" key="4">
    <source>
        <dbReference type="Pfam" id="PF00294"/>
    </source>
</evidence>
<dbReference type="Gene3D" id="3.30.1110.10">
    <property type="match status" value="1"/>
</dbReference>
<evidence type="ECO:0000256" key="3">
    <source>
        <dbReference type="ARBA" id="ARBA00022777"/>
    </source>
</evidence>
<keyword evidence="3 5" id="KW-0418">Kinase</keyword>
<accession>A0A517PCK7</accession>
<reference evidence="5 6" key="1">
    <citation type="submission" date="2019-02" db="EMBL/GenBank/DDBJ databases">
        <title>Deep-cultivation of Planctomycetes and their phenomic and genomic characterization uncovers novel biology.</title>
        <authorList>
            <person name="Wiegand S."/>
            <person name="Jogler M."/>
            <person name="Boedeker C."/>
            <person name="Pinto D."/>
            <person name="Vollmers J."/>
            <person name="Rivas-Marin E."/>
            <person name="Kohn T."/>
            <person name="Peeters S.H."/>
            <person name="Heuer A."/>
            <person name="Rast P."/>
            <person name="Oberbeckmann S."/>
            <person name="Bunk B."/>
            <person name="Jeske O."/>
            <person name="Meyerdierks A."/>
            <person name="Storesund J.E."/>
            <person name="Kallscheuer N."/>
            <person name="Luecker S."/>
            <person name="Lage O.M."/>
            <person name="Pohl T."/>
            <person name="Merkel B.J."/>
            <person name="Hornburger P."/>
            <person name="Mueller R.-W."/>
            <person name="Bruemmer F."/>
            <person name="Labrenz M."/>
            <person name="Spormann A.M."/>
            <person name="Op den Camp H."/>
            <person name="Overmann J."/>
            <person name="Amann R."/>
            <person name="Jetten M.S.M."/>
            <person name="Mascher T."/>
            <person name="Medema M.H."/>
            <person name="Devos D.P."/>
            <person name="Kaster A.-K."/>
            <person name="Ovreas L."/>
            <person name="Rohde M."/>
            <person name="Galperin M.Y."/>
            <person name="Jogler C."/>
        </authorList>
    </citation>
    <scope>NUCLEOTIDE SEQUENCE [LARGE SCALE GENOMIC DNA]</scope>
    <source>
        <strain evidence="5 6">CA12</strain>
    </source>
</reference>
<dbReference type="CDD" id="cd01168">
    <property type="entry name" value="adenosine_kinase"/>
    <property type="match status" value="1"/>
</dbReference>
<dbReference type="AlphaFoldDB" id="A0A517PCK7"/>
<dbReference type="InterPro" id="IPR052700">
    <property type="entry name" value="Carb_kinase_PfkB-like"/>
</dbReference>
<name>A0A517PCK7_9PLAN</name>
<keyword evidence="2 5" id="KW-0808">Transferase</keyword>
<dbReference type="GO" id="GO:0016301">
    <property type="term" value="F:kinase activity"/>
    <property type="evidence" value="ECO:0007669"/>
    <property type="project" value="UniProtKB-KW"/>
</dbReference>
<dbReference type="SUPFAM" id="SSF53613">
    <property type="entry name" value="Ribokinase-like"/>
    <property type="match status" value="1"/>
</dbReference>
<dbReference type="KEGG" id="acaf:CA12_31820"/>
<dbReference type="PANTHER" id="PTHR43320">
    <property type="entry name" value="SUGAR KINASE"/>
    <property type="match status" value="1"/>
</dbReference>
<sequence length="329" mass="34421">MPLNVYGIGNALVDVQARVPDELLTRIGYEKGVMTLVDDSVQIRVLSELGEIDTFRCAGGSAANTILGVQQFGGKAAYAGKTAADDLGEFFLKDMREAGVLIEVPPAAEGHTGTCVVLITEDAERTMLTHLGVSAELGEADVVNRDLDAAEWIYVEGYLFGTPDNQAAARAAIREAKQAGVKVALTVSDPFLVNAFKADFLELIGGPVDLLFCNLEEARGLTGKESARDCADALAAFGPRIALTMGKEGSVLVDPLGLDHVPGVPVKAIDTTGAGDMYAAGMLYGITNGLEWEQAGRLGSLAAAKVVGQMGARLAQPISKSEIAAAIRN</sequence>
<feature type="domain" description="Carbohydrate kinase PfkB" evidence="4">
    <location>
        <begin position="58"/>
        <end position="317"/>
    </location>
</feature>
<dbReference type="PANTHER" id="PTHR43320:SF3">
    <property type="entry name" value="CARBOHYDRATE KINASE PFKB DOMAIN-CONTAINING PROTEIN"/>
    <property type="match status" value="1"/>
</dbReference>
<dbReference type="RefSeq" id="WP_145359978.1">
    <property type="nucleotide sequence ID" value="NZ_CP036265.1"/>
</dbReference>
<evidence type="ECO:0000256" key="2">
    <source>
        <dbReference type="ARBA" id="ARBA00022679"/>
    </source>
</evidence>
<dbReference type="Proteomes" id="UP000318741">
    <property type="component" value="Chromosome"/>
</dbReference>
<dbReference type="Pfam" id="PF00294">
    <property type="entry name" value="PfkB"/>
    <property type="match status" value="1"/>
</dbReference>
<dbReference type="Gene3D" id="3.40.1190.20">
    <property type="match status" value="1"/>
</dbReference>
<gene>
    <name evidence="5" type="primary">ydjH_2</name>
    <name evidence="5" type="ORF">CA12_31820</name>
</gene>
<evidence type="ECO:0000313" key="5">
    <source>
        <dbReference type="EMBL" id="QDT17071.1"/>
    </source>
</evidence>
<protein>
    <submittedName>
        <fullName evidence="5">Putative sugar kinase YdjH</fullName>
        <ecNumber evidence="5">2.7.1.-</ecNumber>
    </submittedName>
</protein>
<dbReference type="EC" id="2.7.1.-" evidence="5"/>
<evidence type="ECO:0000256" key="1">
    <source>
        <dbReference type="ARBA" id="ARBA00010688"/>
    </source>
</evidence>
<proteinExistence type="inferred from homology"/>
<dbReference type="PROSITE" id="PS00584">
    <property type="entry name" value="PFKB_KINASES_2"/>
    <property type="match status" value="1"/>
</dbReference>
<keyword evidence="6" id="KW-1185">Reference proteome</keyword>